<reference evidence="1" key="1">
    <citation type="submission" date="2018-06" db="EMBL/GenBank/DDBJ databases">
        <authorList>
            <person name="Zhirakovskaya E."/>
        </authorList>
    </citation>
    <scope>NUCLEOTIDE SEQUENCE</scope>
</reference>
<sequence>MNLSICKKICKECPFSQSSPKGWLGPHSLEAVIETQQQGKLFSCHMVRKQDMVHQDIECGDIRICRGFIASATKSGIVFDRETETHRALSDLQILVSSEAKESFDSILSCNEFVTHHSTASCKPRNKLPEKEIYQRLGYKFKNDVG</sequence>
<accession>A0A3B1A6V5</accession>
<dbReference type="EMBL" id="UOFS01000022">
    <property type="protein sequence ID" value="VAW95327.1"/>
    <property type="molecule type" value="Genomic_DNA"/>
</dbReference>
<dbReference type="AlphaFoldDB" id="A0A3B1A6V5"/>
<evidence type="ECO:0000313" key="1">
    <source>
        <dbReference type="EMBL" id="VAW95327.1"/>
    </source>
</evidence>
<name>A0A3B1A6V5_9ZZZZ</name>
<organism evidence="1">
    <name type="scientific">hydrothermal vent metagenome</name>
    <dbReference type="NCBI Taxonomy" id="652676"/>
    <lineage>
        <taxon>unclassified sequences</taxon>
        <taxon>metagenomes</taxon>
        <taxon>ecological metagenomes</taxon>
    </lineage>
</organism>
<proteinExistence type="predicted"/>
<protein>
    <submittedName>
        <fullName evidence="1">Uncharacterized protein</fullName>
    </submittedName>
</protein>
<gene>
    <name evidence="1" type="ORF">MNBD_GAMMA22-36</name>
</gene>